<sequence>MKDGNGKRTFELGLIVTMSCHPWDSNSKNKTHPFHRCLASKPRGNPLQAQVVPNGWRTYPGHDEPPIPGPSSLSKPPEDVSTCEPEPEVAPTQSMEETFARPATPRSVIIINDTPIGSPPCVTPASPVPLRTLPPPPPQCQAPLIPTMTLATNLLTYG</sequence>
<name>A0A9Q3DQ62_9BASI</name>
<proteinExistence type="predicted"/>
<evidence type="ECO:0000256" key="1">
    <source>
        <dbReference type="SAM" id="MobiDB-lite"/>
    </source>
</evidence>
<evidence type="ECO:0000313" key="3">
    <source>
        <dbReference type="Proteomes" id="UP000765509"/>
    </source>
</evidence>
<dbReference type="EMBL" id="AVOT02018023">
    <property type="protein sequence ID" value="MBW0504606.1"/>
    <property type="molecule type" value="Genomic_DNA"/>
</dbReference>
<feature type="region of interest" description="Disordered" evidence="1">
    <location>
        <begin position="37"/>
        <end position="102"/>
    </location>
</feature>
<evidence type="ECO:0000313" key="2">
    <source>
        <dbReference type="EMBL" id="MBW0504606.1"/>
    </source>
</evidence>
<protein>
    <submittedName>
        <fullName evidence="2">Uncharacterized protein</fullName>
    </submittedName>
</protein>
<comment type="caution">
    <text evidence="2">The sequence shown here is derived from an EMBL/GenBank/DDBJ whole genome shotgun (WGS) entry which is preliminary data.</text>
</comment>
<accession>A0A9Q3DQ62</accession>
<reference evidence="2" key="1">
    <citation type="submission" date="2021-03" db="EMBL/GenBank/DDBJ databases">
        <title>Draft genome sequence of rust myrtle Austropuccinia psidii MF-1, a brazilian biotype.</title>
        <authorList>
            <person name="Quecine M.C."/>
            <person name="Pachon D.M.R."/>
            <person name="Bonatelli M.L."/>
            <person name="Correr F.H."/>
            <person name="Franceschini L.M."/>
            <person name="Leite T.F."/>
            <person name="Margarido G.R.A."/>
            <person name="Almeida C.A."/>
            <person name="Ferrarezi J.A."/>
            <person name="Labate C.A."/>
        </authorList>
    </citation>
    <scope>NUCLEOTIDE SEQUENCE</scope>
    <source>
        <strain evidence="2">MF-1</strain>
    </source>
</reference>
<gene>
    <name evidence="2" type="ORF">O181_044321</name>
</gene>
<keyword evidence="3" id="KW-1185">Reference proteome</keyword>
<dbReference type="Proteomes" id="UP000765509">
    <property type="component" value="Unassembled WGS sequence"/>
</dbReference>
<dbReference type="AlphaFoldDB" id="A0A9Q3DQ62"/>
<organism evidence="2 3">
    <name type="scientific">Austropuccinia psidii MF-1</name>
    <dbReference type="NCBI Taxonomy" id="1389203"/>
    <lineage>
        <taxon>Eukaryota</taxon>
        <taxon>Fungi</taxon>
        <taxon>Dikarya</taxon>
        <taxon>Basidiomycota</taxon>
        <taxon>Pucciniomycotina</taxon>
        <taxon>Pucciniomycetes</taxon>
        <taxon>Pucciniales</taxon>
        <taxon>Sphaerophragmiaceae</taxon>
        <taxon>Austropuccinia</taxon>
    </lineage>
</organism>